<accession>A0A3M0C0M2</accession>
<comment type="caution">
    <text evidence="2">The sequence shown here is derived from an EMBL/GenBank/DDBJ whole genome shotgun (WGS) entry which is preliminary data.</text>
</comment>
<dbReference type="Pfam" id="PF12118">
    <property type="entry name" value="SprA-related"/>
    <property type="match status" value="1"/>
</dbReference>
<protein>
    <submittedName>
        <fullName evidence="2">SprA family protein</fullName>
    </submittedName>
</protein>
<feature type="region of interest" description="Disordered" evidence="1">
    <location>
        <begin position="1"/>
        <end position="68"/>
    </location>
</feature>
<dbReference type="EMBL" id="REFR01000015">
    <property type="protein sequence ID" value="RMB01880.1"/>
    <property type="molecule type" value="Genomic_DNA"/>
</dbReference>
<feature type="region of interest" description="Disordered" evidence="1">
    <location>
        <begin position="129"/>
        <end position="186"/>
    </location>
</feature>
<dbReference type="InParanoid" id="A0A3M0C0M2"/>
<feature type="compositionally biased region" description="Basic and acidic residues" evidence="1">
    <location>
        <begin position="149"/>
        <end position="171"/>
    </location>
</feature>
<keyword evidence="3" id="KW-1185">Reference proteome</keyword>
<reference evidence="2 3" key="1">
    <citation type="submission" date="2018-10" db="EMBL/GenBank/DDBJ databases">
        <title>Genomic Encyclopedia of Archaeal and Bacterial Type Strains, Phase II (KMG-II): from individual species to whole genera.</title>
        <authorList>
            <person name="Goeker M."/>
        </authorList>
    </citation>
    <scope>NUCLEOTIDE SEQUENCE [LARGE SCALE GENOMIC DNA]</scope>
    <source>
        <strain evidence="2 3">DSM 25217</strain>
    </source>
</reference>
<name>A0A3M0C0M2_9PROT</name>
<dbReference type="OrthoDB" id="9812722at2"/>
<sequence length="363" mass="36452">MFDGPSFSAGGAGVLPFVPRPPAGPAPSVQVPRQSDPSPVAPAATGSSSQTSSGTATEDAAAAPSAARGAVFSVSGGNALQAQLSGLTASPTADSPGQSRDTATENAGTAVVNAIASAPLEGGSVSQAAIDSVSRRSGTDSSAAGELTDSERQVVSELRSRDREVRAHEQAHANVGGQYAGAPQYDFVTGPDGRRYAVSGSVSIDVSEVPNDPEATADKMEVVRRAALAPSEPSAQDRAVASEASSREREARAELARQQAEERRAALDGGDSDSPDTNTVAADAVGTEAESSPENGADPTFVGFAEGENAANDGSSLTRTSGVFETGDPFTDTDLSRVPASAVTGSENGPDGLRTAPLLDLIA</sequence>
<organism evidence="2 3">
    <name type="scientific">Eilatimonas milleporae</name>
    <dbReference type="NCBI Taxonomy" id="911205"/>
    <lineage>
        <taxon>Bacteria</taxon>
        <taxon>Pseudomonadati</taxon>
        <taxon>Pseudomonadota</taxon>
        <taxon>Alphaproteobacteria</taxon>
        <taxon>Kordiimonadales</taxon>
        <taxon>Kordiimonadaceae</taxon>
        <taxon>Eilatimonas</taxon>
    </lineage>
</organism>
<proteinExistence type="predicted"/>
<dbReference type="InterPro" id="IPR021973">
    <property type="entry name" value="SprA-related"/>
</dbReference>
<feature type="region of interest" description="Disordered" evidence="1">
    <location>
        <begin position="85"/>
        <end position="108"/>
    </location>
</feature>
<feature type="compositionally biased region" description="Polar residues" evidence="1">
    <location>
        <begin position="312"/>
        <end position="323"/>
    </location>
</feature>
<dbReference type="AlphaFoldDB" id="A0A3M0C0M2"/>
<evidence type="ECO:0000313" key="2">
    <source>
        <dbReference type="EMBL" id="RMB01880.1"/>
    </source>
</evidence>
<feature type="region of interest" description="Disordered" evidence="1">
    <location>
        <begin position="206"/>
        <end position="363"/>
    </location>
</feature>
<evidence type="ECO:0000313" key="3">
    <source>
        <dbReference type="Proteomes" id="UP000271227"/>
    </source>
</evidence>
<feature type="compositionally biased region" description="Polar residues" evidence="1">
    <location>
        <begin position="85"/>
        <end position="107"/>
    </location>
</feature>
<gene>
    <name evidence="2" type="ORF">BXY39_3388</name>
</gene>
<feature type="compositionally biased region" description="Basic and acidic residues" evidence="1">
    <location>
        <begin position="245"/>
        <end position="266"/>
    </location>
</feature>
<evidence type="ECO:0000256" key="1">
    <source>
        <dbReference type="SAM" id="MobiDB-lite"/>
    </source>
</evidence>
<dbReference type="Proteomes" id="UP000271227">
    <property type="component" value="Unassembled WGS sequence"/>
</dbReference>
<dbReference type="RefSeq" id="WP_121940032.1">
    <property type="nucleotide sequence ID" value="NZ_REFR01000015.1"/>
</dbReference>
<feature type="compositionally biased region" description="Low complexity" evidence="1">
    <location>
        <begin position="41"/>
        <end position="68"/>
    </location>
</feature>